<keyword evidence="1" id="KW-0812">Transmembrane</keyword>
<organism evidence="2 3">
    <name type="scientific">Brachionus plicatilis</name>
    <name type="common">Marine rotifer</name>
    <name type="synonym">Brachionus muelleri</name>
    <dbReference type="NCBI Taxonomy" id="10195"/>
    <lineage>
        <taxon>Eukaryota</taxon>
        <taxon>Metazoa</taxon>
        <taxon>Spiralia</taxon>
        <taxon>Gnathifera</taxon>
        <taxon>Rotifera</taxon>
        <taxon>Eurotatoria</taxon>
        <taxon>Monogononta</taxon>
        <taxon>Pseudotrocha</taxon>
        <taxon>Ploima</taxon>
        <taxon>Brachionidae</taxon>
        <taxon>Brachionus</taxon>
    </lineage>
</organism>
<accession>A0A3M7QQD2</accession>
<keyword evidence="3" id="KW-1185">Reference proteome</keyword>
<feature type="transmembrane region" description="Helical" evidence="1">
    <location>
        <begin position="27"/>
        <end position="47"/>
    </location>
</feature>
<dbReference type="Proteomes" id="UP000276133">
    <property type="component" value="Unassembled WGS sequence"/>
</dbReference>
<evidence type="ECO:0000313" key="2">
    <source>
        <dbReference type="EMBL" id="RNA13281.1"/>
    </source>
</evidence>
<gene>
    <name evidence="2" type="ORF">BpHYR1_006831</name>
</gene>
<evidence type="ECO:0000256" key="1">
    <source>
        <dbReference type="SAM" id="Phobius"/>
    </source>
</evidence>
<dbReference type="AlphaFoldDB" id="A0A3M7QQD2"/>
<name>A0A3M7QQD2_BRAPC</name>
<protein>
    <submittedName>
        <fullName evidence="2">Uncharacterized protein</fullName>
    </submittedName>
</protein>
<sequence>MRATSNQILKETKGTAVISAINRRVDYYIKLLFSLCTIIFLIIFFVIRMLTKPEETTLITKYTHKLLCDLKINVQAAPQARLKFSPTMV</sequence>
<keyword evidence="1" id="KW-0472">Membrane</keyword>
<dbReference type="EMBL" id="REGN01005457">
    <property type="protein sequence ID" value="RNA13281.1"/>
    <property type="molecule type" value="Genomic_DNA"/>
</dbReference>
<keyword evidence="1" id="KW-1133">Transmembrane helix</keyword>
<reference evidence="2 3" key="1">
    <citation type="journal article" date="2018" name="Sci. Rep.">
        <title>Genomic signatures of local adaptation to the degree of environmental predictability in rotifers.</title>
        <authorList>
            <person name="Franch-Gras L."/>
            <person name="Hahn C."/>
            <person name="Garcia-Roger E.M."/>
            <person name="Carmona M.J."/>
            <person name="Serra M."/>
            <person name="Gomez A."/>
        </authorList>
    </citation>
    <scope>NUCLEOTIDE SEQUENCE [LARGE SCALE GENOMIC DNA]</scope>
    <source>
        <strain evidence="2">HYR1</strain>
    </source>
</reference>
<proteinExistence type="predicted"/>
<comment type="caution">
    <text evidence="2">The sequence shown here is derived from an EMBL/GenBank/DDBJ whole genome shotgun (WGS) entry which is preliminary data.</text>
</comment>
<evidence type="ECO:0000313" key="3">
    <source>
        <dbReference type="Proteomes" id="UP000276133"/>
    </source>
</evidence>